<protein>
    <submittedName>
        <fullName evidence="2">Uncharacterized protein</fullName>
    </submittedName>
</protein>
<feature type="region of interest" description="Disordered" evidence="1">
    <location>
        <begin position="125"/>
        <end position="165"/>
    </location>
</feature>
<organism evidence="2 3">
    <name type="scientific">Mycena venus</name>
    <dbReference type="NCBI Taxonomy" id="2733690"/>
    <lineage>
        <taxon>Eukaryota</taxon>
        <taxon>Fungi</taxon>
        <taxon>Dikarya</taxon>
        <taxon>Basidiomycota</taxon>
        <taxon>Agaricomycotina</taxon>
        <taxon>Agaricomycetes</taxon>
        <taxon>Agaricomycetidae</taxon>
        <taxon>Agaricales</taxon>
        <taxon>Marasmiineae</taxon>
        <taxon>Mycenaceae</taxon>
        <taxon>Mycena</taxon>
    </lineage>
</organism>
<evidence type="ECO:0000313" key="2">
    <source>
        <dbReference type="EMBL" id="KAF7338994.1"/>
    </source>
</evidence>
<dbReference type="AlphaFoldDB" id="A0A8H7CIJ7"/>
<proteinExistence type="predicted"/>
<evidence type="ECO:0000313" key="3">
    <source>
        <dbReference type="Proteomes" id="UP000620124"/>
    </source>
</evidence>
<keyword evidence="3" id="KW-1185">Reference proteome</keyword>
<evidence type="ECO:0000256" key="1">
    <source>
        <dbReference type="SAM" id="MobiDB-lite"/>
    </source>
</evidence>
<gene>
    <name evidence="2" type="ORF">MVEN_01975600</name>
</gene>
<reference evidence="2" key="1">
    <citation type="submission" date="2020-05" db="EMBL/GenBank/DDBJ databases">
        <title>Mycena genomes resolve the evolution of fungal bioluminescence.</title>
        <authorList>
            <person name="Tsai I.J."/>
        </authorList>
    </citation>
    <scope>NUCLEOTIDE SEQUENCE</scope>
    <source>
        <strain evidence="2">CCC161011</strain>
    </source>
</reference>
<dbReference type="Proteomes" id="UP000620124">
    <property type="component" value="Unassembled WGS sequence"/>
</dbReference>
<dbReference type="EMBL" id="JACAZI010000020">
    <property type="protein sequence ID" value="KAF7338994.1"/>
    <property type="molecule type" value="Genomic_DNA"/>
</dbReference>
<name>A0A8H7CIJ7_9AGAR</name>
<accession>A0A8H7CIJ7</accession>
<comment type="caution">
    <text evidence="2">The sequence shown here is derived from an EMBL/GenBank/DDBJ whole genome shotgun (WGS) entry which is preliminary data.</text>
</comment>
<sequence>MAPSPVLDSRPLPPCLHPALLFYNLVPLPACILHTSSQAVGEMSSVRRTSAFPRIPRAFFGASYIVPQLSWPHLSPPPVPDPSAERTVTPASRLTVPGLTRNASPYRCTLLPSCLTSRRLISIGRRRRAPTADEDADAGGHRQGRRFYNSRSRAYAAANPNHDRL</sequence>